<dbReference type="Proteomes" id="UP000503447">
    <property type="component" value="Chromosome"/>
</dbReference>
<feature type="region of interest" description="Disordered" evidence="1">
    <location>
        <begin position="71"/>
        <end position="139"/>
    </location>
</feature>
<evidence type="ECO:0000313" key="2">
    <source>
        <dbReference type="EMBL" id="QJX01299.1"/>
    </source>
</evidence>
<sequence>MRNGMQLRRTLIVEPLEGRCLASATAMIAPTDPYVAVVMPLVASSQPLLTHGTPGASAAVSSIELSASKGAPAAVHPVETAPSGPGALDRGGAIQSTGSADAQQDDDSDYDAGDTGYVPTDRDDGRGPGPFLVPNSMAEPDGVNPSVVGSNVAHPVTVPIATDVHPAALVTIDLPGQRPSVPHLSDELPTSANQHAGESPVPGEEGVWLDTAPGPRVEAAVLDRLPVRPGDWVPLAAGVLVDALPTDIAALSAGLRGFFDRAVTVATGPGDVPDGPDPSTYLLHATLAAGLVVGGALVLWPRSAPPPALDPCEAAGPPTPWSRR</sequence>
<evidence type="ECO:0000313" key="3">
    <source>
        <dbReference type="Proteomes" id="UP000503447"/>
    </source>
</evidence>
<gene>
    <name evidence="2" type="ORF">FTUN_8941</name>
</gene>
<feature type="region of interest" description="Disordered" evidence="1">
    <location>
        <begin position="178"/>
        <end position="207"/>
    </location>
</feature>
<feature type="compositionally biased region" description="Acidic residues" evidence="1">
    <location>
        <begin position="103"/>
        <end position="112"/>
    </location>
</feature>
<protein>
    <submittedName>
        <fullName evidence="2">Uncharacterized protein</fullName>
    </submittedName>
</protein>
<keyword evidence="3" id="KW-1185">Reference proteome</keyword>
<name>A0A6M5Z4Y7_9BACT</name>
<organism evidence="2 3">
    <name type="scientific">Frigoriglobus tundricola</name>
    <dbReference type="NCBI Taxonomy" id="2774151"/>
    <lineage>
        <taxon>Bacteria</taxon>
        <taxon>Pseudomonadati</taxon>
        <taxon>Planctomycetota</taxon>
        <taxon>Planctomycetia</taxon>
        <taxon>Gemmatales</taxon>
        <taxon>Gemmataceae</taxon>
        <taxon>Frigoriglobus</taxon>
    </lineage>
</organism>
<proteinExistence type="predicted"/>
<evidence type="ECO:0000256" key="1">
    <source>
        <dbReference type="SAM" id="MobiDB-lite"/>
    </source>
</evidence>
<dbReference type="AlphaFoldDB" id="A0A6M5Z4Y7"/>
<dbReference type="EMBL" id="CP053452">
    <property type="protein sequence ID" value="QJX01299.1"/>
    <property type="molecule type" value="Genomic_DNA"/>
</dbReference>
<reference evidence="3" key="1">
    <citation type="submission" date="2020-05" db="EMBL/GenBank/DDBJ databases">
        <title>Frigoriglobus tundricola gen. nov., sp. nov., a psychrotolerant cellulolytic planctomycete of the family Gemmataceae with two divergent copies of 16S rRNA gene.</title>
        <authorList>
            <person name="Kulichevskaya I.S."/>
            <person name="Ivanova A.A."/>
            <person name="Naumoff D.G."/>
            <person name="Beletsky A.V."/>
            <person name="Rijpstra W.I.C."/>
            <person name="Sinninghe Damste J.S."/>
            <person name="Mardanov A.V."/>
            <person name="Ravin N.V."/>
            <person name="Dedysh S.N."/>
        </authorList>
    </citation>
    <scope>NUCLEOTIDE SEQUENCE [LARGE SCALE GENOMIC DNA]</scope>
    <source>
        <strain evidence="3">PL17</strain>
    </source>
</reference>
<accession>A0A6M5Z4Y7</accession>
<dbReference type="KEGG" id="ftj:FTUN_8941"/>